<keyword evidence="5" id="KW-0560">Oxidoreductase</keyword>
<dbReference type="EMBL" id="FNLN01000003">
    <property type="protein sequence ID" value="SDT84986.1"/>
    <property type="molecule type" value="Genomic_DNA"/>
</dbReference>
<keyword evidence="9" id="KW-1185">Reference proteome</keyword>
<evidence type="ECO:0000259" key="7">
    <source>
        <dbReference type="Pfam" id="PF16901"/>
    </source>
</evidence>
<dbReference type="InterPro" id="IPR000447">
    <property type="entry name" value="G3P_DH_FAD-dep"/>
</dbReference>
<organism evidence="8 9">
    <name type="scientific">Nitrosomonas ureae</name>
    <dbReference type="NCBI Taxonomy" id="44577"/>
    <lineage>
        <taxon>Bacteria</taxon>
        <taxon>Pseudomonadati</taxon>
        <taxon>Pseudomonadota</taxon>
        <taxon>Betaproteobacteria</taxon>
        <taxon>Nitrosomonadales</taxon>
        <taxon>Nitrosomonadaceae</taxon>
        <taxon>Nitrosomonas</taxon>
    </lineage>
</organism>
<dbReference type="GO" id="GO:0004368">
    <property type="term" value="F:glycerol-3-phosphate dehydrogenase (quinone) activity"/>
    <property type="evidence" value="ECO:0007669"/>
    <property type="project" value="InterPro"/>
</dbReference>
<evidence type="ECO:0000256" key="4">
    <source>
        <dbReference type="ARBA" id="ARBA00022827"/>
    </source>
</evidence>
<dbReference type="InterPro" id="IPR036188">
    <property type="entry name" value="FAD/NAD-bd_sf"/>
</dbReference>
<dbReference type="RefSeq" id="WP_062558709.1">
    <property type="nucleotide sequence ID" value="NZ_CP013341.1"/>
</dbReference>
<dbReference type="AlphaFoldDB" id="A0A1H2DQ97"/>
<protein>
    <submittedName>
        <fullName evidence="8">Glycerol-3-phosphate dehydrogenase</fullName>
    </submittedName>
</protein>
<dbReference type="Gene3D" id="3.50.50.60">
    <property type="entry name" value="FAD/NAD(P)-binding domain"/>
    <property type="match status" value="1"/>
</dbReference>
<dbReference type="GO" id="GO:0046168">
    <property type="term" value="P:glycerol-3-phosphate catabolic process"/>
    <property type="evidence" value="ECO:0007669"/>
    <property type="project" value="TreeGrafter"/>
</dbReference>
<dbReference type="Gene3D" id="1.10.8.870">
    <property type="entry name" value="Alpha-glycerophosphate oxidase, cap domain"/>
    <property type="match status" value="1"/>
</dbReference>
<evidence type="ECO:0000259" key="6">
    <source>
        <dbReference type="Pfam" id="PF01266"/>
    </source>
</evidence>
<proteinExistence type="inferred from homology"/>
<name>A0A1H2DQ97_9PROT</name>
<dbReference type="PANTHER" id="PTHR11985:SF15">
    <property type="entry name" value="GLYCEROL-3-PHOSPHATE DEHYDROGENASE, MITOCHONDRIAL"/>
    <property type="match status" value="1"/>
</dbReference>
<sequence length="529" mass="59137">MKRDFAALSAQSFDLLICGGGIYGAWTAYDAALRGLKVAIVEQNDWASATSSASTKLIHGGLRYLETYDFKLVSKSLKERTMLLRAAPHRVWPLHFGVPVYAQQRLNRLQLKLGLSLYDYLAGDANTSMHHRYYDVQQFSTHFPMISANNLKGGFTYADAQTDDVRLTLELIAGAQTAGACCVNYCRLVQVLEVDGKANGAFIQDQLTQNKQRIDAKQIVFTTGQWLTKETPSNAWCRLAKGVHLIMPALLSTEALLLTTESDGRVFFMIPWYGLTLLGTTDTDFKGNVEQVLAEDSDIDYLLAAANSYLKTSWTRSDIIGSFAGLRVFKQNASTTASSSPSIISRDWELKSASNGVHYAIGGKITSSRQDAAHIVDAVCTQLGISLPCATQDRPFPWAPQENFTVWSARISERAMQLGIDAESAQWLLRRHGVRVVEIFQRIETEPDLAQRIIPALPFIRADLMYCAETEMVMHLDDLLRRRLPLLILTKLTEDQLLHIAQRVAGNLNWSNTQIAQEITRCKNYRSMQ</sequence>
<evidence type="ECO:0000256" key="2">
    <source>
        <dbReference type="ARBA" id="ARBA00007330"/>
    </source>
</evidence>
<feature type="domain" description="Alpha-glycerophosphate oxidase C-terminal" evidence="7">
    <location>
        <begin position="409"/>
        <end position="514"/>
    </location>
</feature>
<dbReference type="SUPFAM" id="SSF51905">
    <property type="entry name" value="FAD/NAD(P)-binding domain"/>
    <property type="match status" value="1"/>
</dbReference>
<dbReference type="InterPro" id="IPR031656">
    <property type="entry name" value="DAO_C"/>
</dbReference>
<dbReference type="InterPro" id="IPR006076">
    <property type="entry name" value="FAD-dep_OxRdtase"/>
</dbReference>
<accession>A0A1H2DQ97</accession>
<dbReference type="Pfam" id="PF01266">
    <property type="entry name" value="DAO"/>
    <property type="match status" value="1"/>
</dbReference>
<comment type="similarity">
    <text evidence="2">Belongs to the FAD-dependent glycerol-3-phosphate dehydrogenase family.</text>
</comment>
<keyword evidence="3" id="KW-0285">Flavoprotein</keyword>
<dbReference type="Gene3D" id="3.30.9.10">
    <property type="entry name" value="D-Amino Acid Oxidase, subunit A, domain 2"/>
    <property type="match status" value="1"/>
</dbReference>
<evidence type="ECO:0000313" key="9">
    <source>
        <dbReference type="Proteomes" id="UP000182882"/>
    </source>
</evidence>
<dbReference type="Pfam" id="PF16901">
    <property type="entry name" value="DAO_C"/>
    <property type="match status" value="1"/>
</dbReference>
<dbReference type="PRINTS" id="PR01001">
    <property type="entry name" value="FADG3PDH"/>
</dbReference>
<gene>
    <name evidence="8" type="ORF">SAMN05216406_10320</name>
</gene>
<evidence type="ECO:0000256" key="3">
    <source>
        <dbReference type="ARBA" id="ARBA00022630"/>
    </source>
</evidence>
<dbReference type="Proteomes" id="UP000182882">
    <property type="component" value="Unassembled WGS sequence"/>
</dbReference>
<feature type="domain" description="FAD dependent oxidoreductase" evidence="6">
    <location>
        <begin position="14"/>
        <end position="329"/>
    </location>
</feature>
<reference evidence="9" key="1">
    <citation type="submission" date="2016-10" db="EMBL/GenBank/DDBJ databases">
        <authorList>
            <person name="Varghese N."/>
            <person name="Submissions S."/>
        </authorList>
    </citation>
    <scope>NUCLEOTIDE SEQUENCE [LARGE SCALE GENOMIC DNA]</scope>
    <source>
        <strain evidence="9">Nm10</strain>
    </source>
</reference>
<comment type="cofactor">
    <cofactor evidence="1">
        <name>FAD</name>
        <dbReference type="ChEBI" id="CHEBI:57692"/>
    </cofactor>
</comment>
<evidence type="ECO:0000313" key="8">
    <source>
        <dbReference type="EMBL" id="SDT84986.1"/>
    </source>
</evidence>
<evidence type="ECO:0000256" key="1">
    <source>
        <dbReference type="ARBA" id="ARBA00001974"/>
    </source>
</evidence>
<dbReference type="KEGG" id="nur:ATY38_07170"/>
<evidence type="ECO:0000256" key="5">
    <source>
        <dbReference type="ARBA" id="ARBA00023002"/>
    </source>
</evidence>
<dbReference type="InterPro" id="IPR038299">
    <property type="entry name" value="DAO_C_sf"/>
</dbReference>
<keyword evidence="4" id="KW-0274">FAD</keyword>
<dbReference type="PANTHER" id="PTHR11985">
    <property type="entry name" value="GLYCEROL-3-PHOSPHATE DEHYDROGENASE"/>
    <property type="match status" value="1"/>
</dbReference>